<feature type="compositionally biased region" description="Acidic residues" evidence="1">
    <location>
        <begin position="503"/>
        <end position="516"/>
    </location>
</feature>
<dbReference type="GeneID" id="117350676"/>
<name>A0A6P8NX56_GEOSA</name>
<dbReference type="AlphaFoldDB" id="A0A6P8NX56"/>
<sequence length="547" mass="60229">MRGAMSFSATILFSPPNGSSDTKCCGCPCKSESNETSSGDMGAGPAVPTPITVSGQGLAVQNSEQLLHLIYQRVEKAVSVAEAALGVARSNSELLTRLQDDVNELRKWKCHGNEAEVTAVVPPSQPQPVENATLAGQVKLASEVCKAAEEETEGLGSVQVVIEELRQLGAASAAAAAATSVPPHLAYPTERVPREVTDEFITSDRSLQRLLAPAFAKQHSAAASLNIHSCGVESGLLSGVKQQLQQEESLSPGAMVIDSGGEASATCSDRRSSSSPPPPQPGPLLLYTGSSCKARGNGQKNSRRKRDLVLSKLVHSVHNHISNSKRFNGSESIKSSWNISVVKFLVEKLKQELVSSIHHYTDKELKGACVAYFLTKRREYRNSMNPFKSLKEKEEKKLRSRRYRLFANRSSVIHHFPPEQQRLWKDVTEELMSDEEDSLNEPGVWVARPPRFRSRELSELCYHIDANSKHGTKANRVYGPPSERLPSAEAQLLPLHVYNPNFQEEEEEEDEEDEERSVEQDPRYTQGLKAFCPGMNSFIEVKVEKDE</sequence>
<dbReference type="KEGG" id="gsh:117350676"/>
<dbReference type="FunCoup" id="A0A6P8NX56">
    <property type="interactions" value="348"/>
</dbReference>
<proteinExistence type="predicted"/>
<dbReference type="Proteomes" id="UP000515159">
    <property type="component" value="Chromosome 16"/>
</dbReference>
<dbReference type="RefSeq" id="XP_033781047.1">
    <property type="nucleotide sequence ID" value="XM_033925156.1"/>
</dbReference>
<dbReference type="PANTHER" id="PTHR14375:SF2">
    <property type="entry name" value="SIMILAR TO RIKEN CDNA 4931414P19"/>
    <property type="match status" value="1"/>
</dbReference>
<evidence type="ECO:0000313" key="3">
    <source>
        <dbReference type="RefSeq" id="XP_033781047.1"/>
    </source>
</evidence>
<feature type="region of interest" description="Disordered" evidence="1">
    <location>
        <begin position="500"/>
        <end position="527"/>
    </location>
</feature>
<gene>
    <name evidence="3" type="primary">C16H14orf93</name>
</gene>
<dbReference type="InterPro" id="IPR028101">
    <property type="entry name" value="DUF4616"/>
</dbReference>
<dbReference type="Pfam" id="PF15394">
    <property type="entry name" value="DUF4616"/>
    <property type="match status" value="1"/>
</dbReference>
<feature type="region of interest" description="Disordered" evidence="1">
    <location>
        <begin position="253"/>
        <end position="305"/>
    </location>
</feature>
<organism evidence="2 3">
    <name type="scientific">Geotrypetes seraphini</name>
    <name type="common">Gaboon caecilian</name>
    <name type="synonym">Caecilia seraphini</name>
    <dbReference type="NCBI Taxonomy" id="260995"/>
    <lineage>
        <taxon>Eukaryota</taxon>
        <taxon>Metazoa</taxon>
        <taxon>Chordata</taxon>
        <taxon>Craniata</taxon>
        <taxon>Vertebrata</taxon>
        <taxon>Euteleostomi</taxon>
        <taxon>Amphibia</taxon>
        <taxon>Gymnophiona</taxon>
        <taxon>Geotrypetes</taxon>
    </lineage>
</organism>
<accession>A0A6P8NX56</accession>
<dbReference type="InParanoid" id="A0A6P8NX56"/>
<dbReference type="OrthoDB" id="9426338at2759"/>
<evidence type="ECO:0000256" key="1">
    <source>
        <dbReference type="SAM" id="MobiDB-lite"/>
    </source>
</evidence>
<evidence type="ECO:0000313" key="2">
    <source>
        <dbReference type="Proteomes" id="UP000515159"/>
    </source>
</evidence>
<dbReference type="CTD" id="103125846"/>
<dbReference type="PANTHER" id="PTHR14375">
    <property type="entry name" value="SIMILAR TO RIKEN CDNA 4931414P19"/>
    <property type="match status" value="1"/>
</dbReference>
<protein>
    <submittedName>
        <fullName evidence="3">Uncharacterized protein C14orf93 homolog isoform X1</fullName>
    </submittedName>
</protein>
<reference evidence="3" key="1">
    <citation type="submission" date="2025-08" db="UniProtKB">
        <authorList>
            <consortium name="RefSeq"/>
        </authorList>
    </citation>
    <scope>IDENTIFICATION</scope>
</reference>
<keyword evidence="2" id="KW-1185">Reference proteome</keyword>